<dbReference type="PANTHER" id="PTHR38248">
    <property type="entry name" value="FUNK1 6"/>
    <property type="match status" value="1"/>
</dbReference>
<dbReference type="InterPro" id="IPR040976">
    <property type="entry name" value="Pkinase_fungal"/>
</dbReference>
<feature type="compositionally biased region" description="Polar residues" evidence="1">
    <location>
        <begin position="1"/>
        <end position="11"/>
    </location>
</feature>
<dbReference type="Pfam" id="PF17667">
    <property type="entry name" value="Pkinase_fungal"/>
    <property type="match status" value="1"/>
</dbReference>
<dbReference type="SUPFAM" id="SSF56112">
    <property type="entry name" value="Protein kinase-like (PK-like)"/>
    <property type="match status" value="1"/>
</dbReference>
<reference evidence="3 4" key="1">
    <citation type="journal article" date="2016" name="Mol. Biol. Evol.">
        <title>Comparative Genomics of Early-Diverging Mushroom-Forming Fungi Provides Insights into the Origins of Lignocellulose Decay Capabilities.</title>
        <authorList>
            <person name="Nagy L.G."/>
            <person name="Riley R."/>
            <person name="Tritt A."/>
            <person name="Adam C."/>
            <person name="Daum C."/>
            <person name="Floudas D."/>
            <person name="Sun H."/>
            <person name="Yadav J.S."/>
            <person name="Pangilinan J."/>
            <person name="Larsson K.H."/>
            <person name="Matsuura K."/>
            <person name="Barry K."/>
            <person name="Labutti K."/>
            <person name="Kuo R."/>
            <person name="Ohm R.A."/>
            <person name="Bhattacharya S.S."/>
            <person name="Shirouzu T."/>
            <person name="Yoshinaga Y."/>
            <person name="Martin F.M."/>
            <person name="Grigoriev I.V."/>
            <person name="Hibbett D.S."/>
        </authorList>
    </citation>
    <scope>NUCLEOTIDE SEQUENCE [LARGE SCALE GENOMIC DNA]</scope>
    <source>
        <strain evidence="3 4">CBS 109695</strain>
    </source>
</reference>
<feature type="compositionally biased region" description="Polar residues" evidence="1">
    <location>
        <begin position="323"/>
        <end position="332"/>
    </location>
</feature>
<proteinExistence type="predicted"/>
<keyword evidence="4" id="KW-1185">Reference proteome</keyword>
<evidence type="ECO:0000313" key="4">
    <source>
        <dbReference type="Proteomes" id="UP000076532"/>
    </source>
</evidence>
<protein>
    <recommendedName>
        <fullName evidence="2">Fungal-type protein kinase domain-containing protein</fullName>
    </recommendedName>
</protein>
<accession>A0A166TF24</accession>
<evidence type="ECO:0000259" key="2">
    <source>
        <dbReference type="Pfam" id="PF17667"/>
    </source>
</evidence>
<dbReference type="InterPro" id="IPR011009">
    <property type="entry name" value="Kinase-like_dom_sf"/>
</dbReference>
<dbReference type="Proteomes" id="UP000076532">
    <property type="component" value="Unassembled WGS sequence"/>
</dbReference>
<dbReference type="AlphaFoldDB" id="A0A166TF24"/>
<evidence type="ECO:0000256" key="1">
    <source>
        <dbReference type="SAM" id="MobiDB-lite"/>
    </source>
</evidence>
<feature type="domain" description="Fungal-type protein kinase" evidence="2">
    <location>
        <begin position="347"/>
        <end position="741"/>
    </location>
</feature>
<sequence>MSSESVLSTEAASPAPLVAPKTPSNPKVASSLKSTPCAVSSTATAAASGVPRPATREDAMPFLVGDLQSTVDVCFDTILGVLLKDVAHPSEASTAPNELLQKVLERATLLCNETTGEQAGAAVAARKLIAEGLSGYVNATTEVARYPPFVKLSNVVLDLLLSEQGELEDLLRKPDPSSILFHINHPQEISSIINGDKIARCPDIVIVTEASARAAFAAAGPKSAPPLSRLELMTKVAKETILGGARASNQRGQFPVRAILCNMEFKKTKTTTTTTTTKKKEIPPTLWPLRKATKFSPPKVIVQDVLLAQMLEADKQSEIEISVSATTNSDNPSTGVVSGVTSSTGDNRSSTGSKRKAPNVDSQAGSKKRRTSTPIYPAIVQSASYALESINRAAGVMKVINMIVEDGTLWIWFYDRQGAIQSHGLNWIEDFPRFVTLLAALQRFDRGNWGFHHELEPYHAGPGPKPLAENLLPAAEADELKPQPAPPPSKPPTIIRFPAKKDDPDQKEYVVTLVGSVIHERATLLGRATRVERVTVTRGGVPVPGKWVLKVAWPESTRVSEVEIINEAVKIGETDENVRGHLPELLCWKDLECTTAVIREALGLSEASEEEKTQAHCGPRTPRLLVSKELDGIETLSSDELLKAFRDVVDCHYGLWIGGIRHCDISPGNLMWNPVKKSGVLNDYDLSRMKSAAHSRNLERTGTIPFLSLDLLENNTNLRKGNIEPIYKHDCDSLKWAFLYCVERRSEVCTWLTTDMKTSFNVRTVYLIPRLVRPPFSSKHAKLSQQGKNVYWLLSQAQTAVINHNQAFCMGQGPKEYVGATDFELYTALKSSIERLPA</sequence>
<evidence type="ECO:0000313" key="3">
    <source>
        <dbReference type="EMBL" id="KZP30550.1"/>
    </source>
</evidence>
<dbReference type="PANTHER" id="PTHR38248:SF2">
    <property type="entry name" value="FUNK1 11"/>
    <property type="match status" value="1"/>
</dbReference>
<name>A0A166TF24_9AGAM</name>
<feature type="region of interest" description="Disordered" evidence="1">
    <location>
        <begin position="323"/>
        <end position="371"/>
    </location>
</feature>
<feature type="region of interest" description="Disordered" evidence="1">
    <location>
        <begin position="1"/>
        <end position="32"/>
    </location>
</feature>
<dbReference type="EMBL" id="KV417493">
    <property type="protein sequence ID" value="KZP30550.1"/>
    <property type="molecule type" value="Genomic_DNA"/>
</dbReference>
<gene>
    <name evidence="3" type="ORF">FIBSPDRAFT_945904</name>
</gene>
<feature type="compositionally biased region" description="Low complexity" evidence="1">
    <location>
        <begin position="333"/>
        <end position="345"/>
    </location>
</feature>
<feature type="compositionally biased region" description="Polar residues" evidence="1">
    <location>
        <begin position="22"/>
        <end position="32"/>
    </location>
</feature>
<organism evidence="3 4">
    <name type="scientific">Athelia psychrophila</name>
    <dbReference type="NCBI Taxonomy" id="1759441"/>
    <lineage>
        <taxon>Eukaryota</taxon>
        <taxon>Fungi</taxon>
        <taxon>Dikarya</taxon>
        <taxon>Basidiomycota</taxon>
        <taxon>Agaricomycotina</taxon>
        <taxon>Agaricomycetes</taxon>
        <taxon>Agaricomycetidae</taxon>
        <taxon>Atheliales</taxon>
        <taxon>Atheliaceae</taxon>
        <taxon>Athelia</taxon>
    </lineage>
</organism>
<dbReference type="OrthoDB" id="5569250at2759"/>